<keyword evidence="9" id="KW-1133">Transmembrane helix</keyword>
<dbReference type="SUPFAM" id="SSF47384">
    <property type="entry name" value="Homodimeric domain of signal transducing histidine kinase"/>
    <property type="match status" value="1"/>
</dbReference>
<keyword evidence="6 11" id="KW-0418">Kinase</keyword>
<dbReference type="InterPro" id="IPR003594">
    <property type="entry name" value="HATPase_dom"/>
</dbReference>
<keyword evidence="8" id="KW-0902">Two-component regulatory system</keyword>
<dbReference type="SMART" id="SM00387">
    <property type="entry name" value="HATPase_c"/>
    <property type="match status" value="1"/>
</dbReference>
<proteinExistence type="predicted"/>
<gene>
    <name evidence="11" type="ORF">H3N35_06765</name>
</gene>
<evidence type="ECO:0000256" key="7">
    <source>
        <dbReference type="ARBA" id="ARBA00022840"/>
    </source>
</evidence>
<protein>
    <recommendedName>
        <fullName evidence="2">histidine kinase</fullName>
        <ecNumber evidence="2">2.7.13.3</ecNumber>
    </recommendedName>
</protein>
<evidence type="ECO:0000256" key="1">
    <source>
        <dbReference type="ARBA" id="ARBA00000085"/>
    </source>
</evidence>
<dbReference type="PANTHER" id="PTHR43065:SF46">
    <property type="entry name" value="C4-DICARBOXYLATE TRANSPORT SENSOR PROTEIN DCTB"/>
    <property type="match status" value="1"/>
</dbReference>
<dbReference type="PROSITE" id="PS50109">
    <property type="entry name" value="HIS_KIN"/>
    <property type="match status" value="1"/>
</dbReference>
<evidence type="ECO:0000256" key="9">
    <source>
        <dbReference type="SAM" id="Phobius"/>
    </source>
</evidence>
<dbReference type="PANTHER" id="PTHR43065">
    <property type="entry name" value="SENSOR HISTIDINE KINASE"/>
    <property type="match status" value="1"/>
</dbReference>
<evidence type="ECO:0000256" key="8">
    <source>
        <dbReference type="ARBA" id="ARBA00023012"/>
    </source>
</evidence>
<keyword evidence="4" id="KW-0808">Transferase</keyword>
<dbReference type="Pfam" id="PF00512">
    <property type="entry name" value="HisKA"/>
    <property type="match status" value="1"/>
</dbReference>
<dbReference type="Gene3D" id="3.30.565.10">
    <property type="entry name" value="Histidine kinase-like ATPase, C-terminal domain"/>
    <property type="match status" value="1"/>
</dbReference>
<dbReference type="InterPro" id="IPR036097">
    <property type="entry name" value="HisK_dim/P_sf"/>
</dbReference>
<dbReference type="EMBL" id="CP059693">
    <property type="protein sequence ID" value="WDE13139.1"/>
    <property type="molecule type" value="Genomic_DNA"/>
</dbReference>
<dbReference type="CDD" id="cd00082">
    <property type="entry name" value="HisKA"/>
    <property type="match status" value="1"/>
</dbReference>
<accession>A0ABY7VHE4</accession>
<dbReference type="EC" id="2.7.13.3" evidence="2"/>
<feature type="transmembrane region" description="Helical" evidence="9">
    <location>
        <begin position="7"/>
        <end position="29"/>
    </location>
</feature>
<keyword evidence="12" id="KW-1185">Reference proteome</keyword>
<evidence type="ECO:0000256" key="2">
    <source>
        <dbReference type="ARBA" id="ARBA00012438"/>
    </source>
</evidence>
<evidence type="ECO:0000256" key="6">
    <source>
        <dbReference type="ARBA" id="ARBA00022777"/>
    </source>
</evidence>
<dbReference type="Gene3D" id="1.10.287.130">
    <property type="match status" value="1"/>
</dbReference>
<dbReference type="InterPro" id="IPR036890">
    <property type="entry name" value="HATPase_C_sf"/>
</dbReference>
<feature type="domain" description="Histidine kinase" evidence="10">
    <location>
        <begin position="220"/>
        <end position="419"/>
    </location>
</feature>
<keyword evidence="5" id="KW-0547">Nucleotide-binding</keyword>
<comment type="catalytic activity">
    <reaction evidence="1">
        <text>ATP + protein L-histidine = ADP + protein N-phospho-L-histidine.</text>
        <dbReference type="EC" id="2.7.13.3"/>
    </reaction>
</comment>
<dbReference type="GO" id="GO:0016301">
    <property type="term" value="F:kinase activity"/>
    <property type="evidence" value="ECO:0007669"/>
    <property type="project" value="UniProtKB-KW"/>
</dbReference>
<dbReference type="InterPro" id="IPR004358">
    <property type="entry name" value="Sig_transdc_His_kin-like_C"/>
</dbReference>
<evidence type="ECO:0000256" key="3">
    <source>
        <dbReference type="ARBA" id="ARBA00022553"/>
    </source>
</evidence>
<dbReference type="InterPro" id="IPR003661">
    <property type="entry name" value="HisK_dim/P_dom"/>
</dbReference>
<evidence type="ECO:0000313" key="11">
    <source>
        <dbReference type="EMBL" id="WDE13139.1"/>
    </source>
</evidence>
<organism evidence="11 12">
    <name type="scientific">Thalassomonas haliotis</name>
    <dbReference type="NCBI Taxonomy" id="485448"/>
    <lineage>
        <taxon>Bacteria</taxon>
        <taxon>Pseudomonadati</taxon>
        <taxon>Pseudomonadota</taxon>
        <taxon>Gammaproteobacteria</taxon>
        <taxon>Alteromonadales</taxon>
        <taxon>Colwelliaceae</taxon>
        <taxon>Thalassomonas</taxon>
    </lineage>
</organism>
<keyword evidence="9" id="KW-0472">Membrane</keyword>
<evidence type="ECO:0000313" key="12">
    <source>
        <dbReference type="Proteomes" id="UP001215231"/>
    </source>
</evidence>
<dbReference type="InterPro" id="IPR005467">
    <property type="entry name" value="His_kinase_dom"/>
</dbReference>
<evidence type="ECO:0000256" key="5">
    <source>
        <dbReference type="ARBA" id="ARBA00022741"/>
    </source>
</evidence>
<reference evidence="11 12" key="1">
    <citation type="journal article" date="2022" name="Mar. Drugs">
        <title>Bioassay-Guided Fractionation Leads to the Detection of Cholic Acid Generated by the Rare Thalassomonas sp.</title>
        <authorList>
            <person name="Pheiffer F."/>
            <person name="Schneider Y.K."/>
            <person name="Hansen E.H."/>
            <person name="Andersen J.H."/>
            <person name="Isaksson J."/>
            <person name="Busche T."/>
            <person name="R C."/>
            <person name="Kalinowski J."/>
            <person name="Zyl L.V."/>
            <person name="Trindade M."/>
        </authorList>
    </citation>
    <scope>NUCLEOTIDE SEQUENCE [LARGE SCALE GENOMIC DNA]</scope>
    <source>
        <strain evidence="11 12">A5K-61T</strain>
    </source>
</reference>
<dbReference type="RefSeq" id="WP_274053482.1">
    <property type="nucleotide sequence ID" value="NZ_CP059693.1"/>
</dbReference>
<dbReference type="SUPFAM" id="SSF55874">
    <property type="entry name" value="ATPase domain of HSP90 chaperone/DNA topoisomerase II/histidine kinase"/>
    <property type="match status" value="1"/>
</dbReference>
<dbReference type="PRINTS" id="PR00344">
    <property type="entry name" value="BCTRLSENSOR"/>
</dbReference>
<evidence type="ECO:0000259" key="10">
    <source>
        <dbReference type="PROSITE" id="PS50109"/>
    </source>
</evidence>
<keyword evidence="3" id="KW-0597">Phosphoprotein</keyword>
<evidence type="ECO:0000256" key="4">
    <source>
        <dbReference type="ARBA" id="ARBA00022679"/>
    </source>
</evidence>
<name>A0ABY7VHE4_9GAMM</name>
<dbReference type="SMART" id="SM00388">
    <property type="entry name" value="HisKA"/>
    <property type="match status" value="1"/>
</dbReference>
<dbReference type="Pfam" id="PF02518">
    <property type="entry name" value="HATPase_c"/>
    <property type="match status" value="1"/>
</dbReference>
<keyword evidence="9" id="KW-0812">Transmembrane</keyword>
<feature type="transmembrane region" description="Helical" evidence="9">
    <location>
        <begin position="35"/>
        <end position="55"/>
    </location>
</feature>
<keyword evidence="7" id="KW-0067">ATP-binding</keyword>
<dbReference type="Proteomes" id="UP001215231">
    <property type="component" value="Chromosome"/>
</dbReference>
<sequence>MTRESKVVSGLVLVCAVIMALLTALLYSFNWSHLGVFTLLFVVLYPLIWCSWRIWRFWSLPWMQLTSYTQMLKEGEHRQQLLPAGKNELFSELLAEIENLAAVKNREQQQLLTVEQLVSQMMDSWNLPVCLFNDKKTLLYSNNAANALIQQPVLQGKSGEEMGFCWQQDGINHPAFAGGWEVNTIEYLQQGQSYWLFSAVNISDSLNQAEITSQKNIVRVLSHELRNSLTPMASMADTLLSSEQFSPSQVRMVLERILQRSQRLLGFIQQYARLNQLPPANCSWFDFNGILDEARGMLPDAVRVNYHGEALCYGDAGQLSQLLINLLQNAVEAISQGGDEAPEIDIGLYHENNQQFLTIKDNGPGFANLDNVLTPFYTTKSGGSGIGLALCAQIVRLHGGELLPQNGEQGAVIRISLPF</sequence>